<name>A0A427XM27_9TREE</name>
<accession>A0A427XM27</accession>
<protein>
    <submittedName>
        <fullName evidence="1">Uncharacterized protein</fullName>
    </submittedName>
</protein>
<gene>
    <name evidence="1" type="ORF">EHS24_009621</name>
</gene>
<dbReference type="Proteomes" id="UP000279236">
    <property type="component" value="Unassembled WGS sequence"/>
</dbReference>
<evidence type="ECO:0000313" key="1">
    <source>
        <dbReference type="EMBL" id="RSH79951.1"/>
    </source>
</evidence>
<comment type="caution">
    <text evidence="1">The sequence shown here is derived from an EMBL/GenBank/DDBJ whole genome shotgun (WGS) entry which is preliminary data.</text>
</comment>
<evidence type="ECO:0000313" key="2">
    <source>
        <dbReference type="Proteomes" id="UP000279236"/>
    </source>
</evidence>
<dbReference type="GeneID" id="39594164"/>
<organism evidence="1 2">
    <name type="scientific">Apiotrichum porosum</name>
    <dbReference type="NCBI Taxonomy" id="105984"/>
    <lineage>
        <taxon>Eukaryota</taxon>
        <taxon>Fungi</taxon>
        <taxon>Dikarya</taxon>
        <taxon>Basidiomycota</taxon>
        <taxon>Agaricomycotina</taxon>
        <taxon>Tremellomycetes</taxon>
        <taxon>Trichosporonales</taxon>
        <taxon>Trichosporonaceae</taxon>
        <taxon>Apiotrichum</taxon>
    </lineage>
</organism>
<dbReference type="EMBL" id="RSCE01000009">
    <property type="protein sequence ID" value="RSH79951.1"/>
    <property type="molecule type" value="Genomic_DNA"/>
</dbReference>
<reference evidence="1 2" key="1">
    <citation type="submission" date="2018-11" db="EMBL/GenBank/DDBJ databases">
        <title>Genome sequence of Apiotrichum porosum DSM 27194.</title>
        <authorList>
            <person name="Aliyu H."/>
            <person name="Gorte O."/>
            <person name="Ochsenreither K."/>
        </authorList>
    </citation>
    <scope>NUCLEOTIDE SEQUENCE [LARGE SCALE GENOMIC DNA]</scope>
    <source>
        <strain evidence="1 2">DSM 27194</strain>
    </source>
</reference>
<proteinExistence type="predicted"/>
<keyword evidence="2" id="KW-1185">Reference proteome</keyword>
<dbReference type="AlphaFoldDB" id="A0A427XM27"/>
<sequence length="189" mass="20553">MALDTNTVIALPAALVPDRPGMWPHVAWLQARYGGIPTPMDPRDFCHVIAAVRAKFEVSMSNKTATVLLEFALKLHDLTITQGEARGSYIHKPVAIPIELLLFSKIAEYPGLVASQAKFGGIVVPVESDDFVAASNLVALAQRIGGKPTRLAATTFWDRVFVATQYPRAIGYDSGRLKSVRSCDTLFEA</sequence>
<dbReference type="RefSeq" id="XP_028475060.1">
    <property type="nucleotide sequence ID" value="XM_028624892.1"/>
</dbReference>